<proteinExistence type="predicted"/>
<feature type="region of interest" description="Disordered" evidence="2">
    <location>
        <begin position="683"/>
        <end position="773"/>
    </location>
</feature>
<keyword evidence="1" id="KW-0862">Zinc</keyword>
<name>F2TX14_SALR5</name>
<dbReference type="Gene3D" id="3.30.160.60">
    <property type="entry name" value="Classic Zinc Finger"/>
    <property type="match status" value="1"/>
</dbReference>
<dbReference type="PROSITE" id="PS50157">
    <property type="entry name" value="ZINC_FINGER_C2H2_2"/>
    <property type="match status" value="1"/>
</dbReference>
<feature type="region of interest" description="Disordered" evidence="2">
    <location>
        <begin position="950"/>
        <end position="1010"/>
    </location>
</feature>
<dbReference type="SMART" id="SM00355">
    <property type="entry name" value="ZnF_C2H2"/>
    <property type="match status" value="3"/>
</dbReference>
<dbReference type="PANTHER" id="PTHR15000:SF1">
    <property type="entry name" value="ERYTHROID DIFFERENTIATION-RELATED FACTOR 1"/>
    <property type="match status" value="1"/>
</dbReference>
<reference evidence="4" key="1">
    <citation type="submission" date="2009-08" db="EMBL/GenBank/DDBJ databases">
        <title>Annotation of Salpingoeca rosetta.</title>
        <authorList>
            <consortium name="The Broad Institute Genome Sequencing Platform"/>
            <person name="Russ C."/>
            <person name="Cuomo C."/>
            <person name="Burger G."/>
            <person name="Gray M.W."/>
            <person name="Holland P.W.H."/>
            <person name="King N."/>
            <person name="Lang F.B.F."/>
            <person name="Roger A.J."/>
            <person name="Ruiz-Trillo I."/>
            <person name="Young S.K."/>
            <person name="Zeng Q."/>
            <person name="Gargeya S."/>
            <person name="Alvarado L."/>
            <person name="Berlin A."/>
            <person name="Chapman S.B."/>
            <person name="Chen Z."/>
            <person name="Freedman E."/>
            <person name="Gellesch M."/>
            <person name="Goldberg J."/>
            <person name="Griggs A."/>
            <person name="Gujja S."/>
            <person name="Heilman E."/>
            <person name="Heiman D."/>
            <person name="Howarth C."/>
            <person name="Mehta T."/>
            <person name="Neiman D."/>
            <person name="Pearson M."/>
            <person name="Roberts A."/>
            <person name="Saif S."/>
            <person name="Shea T."/>
            <person name="Shenoy N."/>
            <person name="Sisk P."/>
            <person name="Stolte C."/>
            <person name="Sykes S."/>
            <person name="White J."/>
            <person name="Yandava C."/>
            <person name="Haas B."/>
            <person name="Nusbaum C."/>
            <person name="Birren B."/>
        </authorList>
    </citation>
    <scope>NUCLEOTIDE SEQUENCE [LARGE SCALE GENOMIC DNA]</scope>
    <source>
        <strain evidence="4">ATCC 50818</strain>
    </source>
</reference>
<sequence>MSTTLTRQCPHVACSFTEATGNVSRLIDHIKVTHDLTEIPSLLALVQVVNVGSGSGPHRCEKCNKTCRSVRHLKDHIRKSKAHEDEYKTRDTFVCVNCDCGGFPSCAQLVAHIQSNHPSYHETVVDMRHFRTLNAFAAWLLDEQETTYASYTNEPWTDLKRRTPTTWALCVVTLPECGRVRAELFKEHTYSLSVLGIPIPDGVRLWIRPAPRLHGGGNAAEPDSADHKAPRHNEKLGRNHTRWMSKEVMVVVGVGKPQTLDRSYISSYDVLASNRPRSPTTHPIDCVTFCVGGTGGRQPDMLGEARSSIQQTLEYLPLSHVSQRDQVPIPLPFTPLYHANDSNNDGTGSDDGGGGNGSLDHGSSAVHDGAVSSGTATPPSAICNSSSQTSTSLAHLPASLSLPPPPSNEDTNTTSASIDNSSGNSGSGSGGHEANQLLLSTVVGQAEQRLPVRSYWQTHDHLWSFHDIRSVVTSDLAIFGDGEKPVPAISLKLREDGQSINVLTGMDLWLDNLMCNVPEIMMCYHTNGAVSRYETITTEDLPEMSGFDPEAVVAIAQSMKTFLNKNCTEEGHTYWLYKGEDDDIVRLYDFTALIEQSRSLSTDPNSNVTNPFSHSVALLLYKIAIRILEDDQPQTDDDDATVCRLLANARNLVEAERYPKLAAAINLHLSQMPPHVLARLNLADHRGDGDGGSRDGSDGSDGSDGGGDGSDGRRGAARTPSAHKQQQQQQQQGQGRSRAGASGRAGASASSSSTATPPTSSSSPPPRRPPDTDAYHAQLVALDLLEPAVEWIADNPQDGHSRQLLELVLTRAAHHYATLAKLALQRGTKLALQRGKFGSTVRFCDLCLRCRTGARRASTWYDGGDGGGQGADGDAGPIIAIRAAEQLQTHVKQEDDLLGKVLPLAAHALLALAALHHDAPQHLPQQMAEATYRTRQDAALARERGRVWACGADEGAQTDNNDDDDNDDGDDGDMVMKASGSSEDKVGRNGSGVGNSAGGDGDTRDWGQQFGSIPSTFGGSLLQRQAVVSFPLPSDRAALAKAALALYDFIHNASLMEEQTLVRQTGNAHNEMAKVLMDQLSEMPVLTAWSAAQFEEQKQMACAHFFRALAAFRNLRDRVNQAVINCNLAKLMRISYARNQLHMNAQEAQRARRRGGGGGDGGGSGAVHDASKDKSARPSASEQPDAHTDTKASTNDDDGDGGDGDDGSASPHAVASTADRNLHMHAIQYYQQAKDCLARRAVHPQLWDQIQLELGGTHLGFAALLASAAPGLRDDTHVDSYLNSAIAIFADISRNLTSAPATAGRHDNAAWISAMRRAVSLKLGGGAPSPWARASAASKVQRNHLNKALSYYAMHPDETAGLVLQVHFERATLHSIAHGRLSASPSVVR</sequence>
<dbReference type="GO" id="GO:0008270">
    <property type="term" value="F:zinc ion binding"/>
    <property type="evidence" value="ECO:0007669"/>
    <property type="project" value="UniProtKB-KW"/>
</dbReference>
<evidence type="ECO:0000256" key="2">
    <source>
        <dbReference type="SAM" id="MobiDB-lite"/>
    </source>
</evidence>
<evidence type="ECO:0000313" key="5">
    <source>
        <dbReference type="Proteomes" id="UP000007799"/>
    </source>
</evidence>
<evidence type="ECO:0000259" key="3">
    <source>
        <dbReference type="PROSITE" id="PS50157"/>
    </source>
</evidence>
<dbReference type="GeneID" id="16078695"/>
<dbReference type="Proteomes" id="UP000007799">
    <property type="component" value="Unassembled WGS sequence"/>
</dbReference>
<feature type="compositionally biased region" description="Polar residues" evidence="2">
    <location>
        <begin position="372"/>
        <end position="388"/>
    </location>
</feature>
<feature type="compositionally biased region" description="Low complexity" evidence="2">
    <location>
        <begin position="389"/>
        <end position="401"/>
    </location>
</feature>
<keyword evidence="1" id="KW-0479">Metal-binding</keyword>
<dbReference type="InParanoid" id="F2TX14"/>
<keyword evidence="5" id="KW-1185">Reference proteome</keyword>
<gene>
    <name evidence="4" type="ORF">PTSG_11621</name>
</gene>
<keyword evidence="1" id="KW-0863">Zinc-finger</keyword>
<dbReference type="Pfam" id="PF23788">
    <property type="entry name" value="EDRF1_N"/>
    <property type="match status" value="1"/>
</dbReference>
<dbReference type="EMBL" id="GL832956">
    <property type="protein sequence ID" value="EGD75923.1"/>
    <property type="molecule type" value="Genomic_DNA"/>
</dbReference>
<organism evidence="5">
    <name type="scientific">Salpingoeca rosetta (strain ATCC 50818 / BSB-021)</name>
    <dbReference type="NCBI Taxonomy" id="946362"/>
    <lineage>
        <taxon>Eukaryota</taxon>
        <taxon>Choanoflagellata</taxon>
        <taxon>Craspedida</taxon>
        <taxon>Salpingoecidae</taxon>
        <taxon>Salpingoeca</taxon>
    </lineage>
</organism>
<dbReference type="KEGG" id="sre:PTSG_11621"/>
<feature type="compositionally biased region" description="Acidic residues" evidence="2">
    <location>
        <begin position="960"/>
        <end position="973"/>
    </location>
</feature>
<feature type="compositionally biased region" description="Gly residues" evidence="2">
    <location>
        <begin position="989"/>
        <end position="1000"/>
    </location>
</feature>
<evidence type="ECO:0000313" key="4">
    <source>
        <dbReference type="EMBL" id="EGD75923.1"/>
    </source>
</evidence>
<feature type="compositionally biased region" description="Basic and acidic residues" evidence="2">
    <location>
        <begin position="683"/>
        <end position="697"/>
    </location>
</feature>
<feature type="region of interest" description="Disordered" evidence="2">
    <location>
        <begin position="332"/>
        <end position="433"/>
    </location>
</feature>
<feature type="compositionally biased region" description="Acidic residues" evidence="2">
    <location>
        <begin position="1195"/>
        <end position="1206"/>
    </location>
</feature>
<dbReference type="PANTHER" id="PTHR15000">
    <property type="entry name" value="ERYTHROID DIFFERENTIATION-RELATED FACTOR 1"/>
    <property type="match status" value="1"/>
</dbReference>
<feature type="region of interest" description="Disordered" evidence="2">
    <location>
        <begin position="1145"/>
        <end position="1213"/>
    </location>
</feature>
<dbReference type="InterPro" id="IPR056582">
    <property type="entry name" value="EDRF1_N"/>
</dbReference>
<evidence type="ECO:0000256" key="1">
    <source>
        <dbReference type="PROSITE-ProRule" id="PRU00042"/>
    </source>
</evidence>
<dbReference type="RefSeq" id="XP_004998099.1">
    <property type="nucleotide sequence ID" value="XM_004998042.1"/>
</dbReference>
<dbReference type="eggNOG" id="ENOG502QTNC">
    <property type="taxonomic scope" value="Eukaryota"/>
</dbReference>
<feature type="domain" description="C2H2-type" evidence="3">
    <location>
        <begin position="58"/>
        <end position="88"/>
    </location>
</feature>
<protein>
    <recommendedName>
        <fullName evidence="3">C2H2-type domain-containing protein</fullName>
    </recommendedName>
</protein>
<accession>F2TX14</accession>
<dbReference type="InterPro" id="IPR013087">
    <property type="entry name" value="Znf_C2H2_type"/>
</dbReference>
<dbReference type="GO" id="GO:0045893">
    <property type="term" value="P:positive regulation of DNA-templated transcription"/>
    <property type="evidence" value="ECO:0007669"/>
    <property type="project" value="TreeGrafter"/>
</dbReference>
<dbReference type="OrthoDB" id="419432at2759"/>
<feature type="compositionally biased region" description="Low complexity" evidence="2">
    <location>
        <begin position="725"/>
        <end position="762"/>
    </location>
</feature>
<feature type="compositionally biased region" description="Gly residues" evidence="2">
    <location>
        <begin position="1156"/>
        <end position="1165"/>
    </location>
</feature>
<feature type="compositionally biased region" description="Polar residues" evidence="2">
    <location>
        <begin position="408"/>
        <end position="419"/>
    </location>
</feature>
<dbReference type="FunCoup" id="F2TX14">
    <property type="interactions" value="280"/>
</dbReference>